<evidence type="ECO:0000256" key="6">
    <source>
        <dbReference type="SAM" id="Phobius"/>
    </source>
</evidence>
<dbReference type="EMBL" id="CAJNOK010021922">
    <property type="protein sequence ID" value="CAF1339841.1"/>
    <property type="molecule type" value="Genomic_DNA"/>
</dbReference>
<dbReference type="PANTHER" id="PTHR16119:SF17">
    <property type="entry name" value="TRANSMEMBRANE PROTEIN 144"/>
    <property type="match status" value="1"/>
</dbReference>
<dbReference type="PANTHER" id="PTHR16119">
    <property type="entry name" value="TRANSMEMBRANE PROTEIN 144"/>
    <property type="match status" value="1"/>
</dbReference>
<gene>
    <name evidence="7" type="ORF">OVA965_LOCUS30291</name>
    <name evidence="8" type="ORF">TMI583_LOCUS31087</name>
</gene>
<feature type="transmembrane region" description="Helical" evidence="6">
    <location>
        <begin position="55"/>
        <end position="76"/>
    </location>
</feature>
<feature type="transmembrane region" description="Helical" evidence="6">
    <location>
        <begin position="88"/>
        <end position="105"/>
    </location>
</feature>
<dbReference type="AlphaFoldDB" id="A0A8S2EY02"/>
<comment type="similarity">
    <text evidence="2">Belongs to the TMEM144 family.</text>
</comment>
<comment type="caution">
    <text evidence="7">The sequence shown here is derived from an EMBL/GenBank/DDBJ whole genome shotgun (WGS) entry which is preliminary data.</text>
</comment>
<keyword evidence="4 6" id="KW-1133">Transmembrane helix</keyword>
<dbReference type="Proteomes" id="UP000682733">
    <property type="component" value="Unassembled WGS sequence"/>
</dbReference>
<evidence type="ECO:0000313" key="9">
    <source>
        <dbReference type="Proteomes" id="UP000677228"/>
    </source>
</evidence>
<dbReference type="GO" id="GO:0016020">
    <property type="term" value="C:membrane"/>
    <property type="evidence" value="ECO:0007669"/>
    <property type="project" value="UniProtKB-SubCell"/>
</dbReference>
<keyword evidence="5 6" id="KW-0472">Membrane</keyword>
<comment type="subcellular location">
    <subcellularLocation>
        <location evidence="1">Membrane</location>
        <topology evidence="1">Multi-pass membrane protein</topology>
    </subcellularLocation>
</comment>
<evidence type="ECO:0000313" key="7">
    <source>
        <dbReference type="EMBL" id="CAF1339841.1"/>
    </source>
</evidence>
<organism evidence="7 9">
    <name type="scientific">Didymodactylos carnosus</name>
    <dbReference type="NCBI Taxonomy" id="1234261"/>
    <lineage>
        <taxon>Eukaryota</taxon>
        <taxon>Metazoa</taxon>
        <taxon>Spiralia</taxon>
        <taxon>Gnathifera</taxon>
        <taxon>Rotifera</taxon>
        <taxon>Eurotatoria</taxon>
        <taxon>Bdelloidea</taxon>
        <taxon>Philodinida</taxon>
        <taxon>Philodinidae</taxon>
        <taxon>Didymodactylos</taxon>
    </lineage>
</organism>
<proteinExistence type="inferred from homology"/>
<feature type="transmembrane region" description="Helical" evidence="6">
    <location>
        <begin position="303"/>
        <end position="322"/>
    </location>
</feature>
<feature type="transmembrane region" description="Helical" evidence="6">
    <location>
        <begin position="268"/>
        <end position="291"/>
    </location>
</feature>
<evidence type="ECO:0000256" key="3">
    <source>
        <dbReference type="ARBA" id="ARBA00022692"/>
    </source>
</evidence>
<dbReference type="Pfam" id="PF07857">
    <property type="entry name" value="TMEM144"/>
    <property type="match status" value="1"/>
</dbReference>
<evidence type="ECO:0000256" key="1">
    <source>
        <dbReference type="ARBA" id="ARBA00004141"/>
    </source>
</evidence>
<protein>
    <recommendedName>
        <fullName evidence="10">Transmembrane protein 144</fullName>
    </recommendedName>
</protein>
<evidence type="ECO:0008006" key="10">
    <source>
        <dbReference type="Google" id="ProtNLM"/>
    </source>
</evidence>
<accession>A0A8S2EY02</accession>
<dbReference type="EMBL" id="CAJOBA010043546">
    <property type="protein sequence ID" value="CAF4151067.1"/>
    <property type="molecule type" value="Genomic_DNA"/>
</dbReference>
<dbReference type="InterPro" id="IPR010651">
    <property type="entry name" value="Sugar_transport"/>
</dbReference>
<dbReference type="InterPro" id="IPR012435">
    <property type="entry name" value="TMEM144"/>
</dbReference>
<evidence type="ECO:0000313" key="8">
    <source>
        <dbReference type="EMBL" id="CAF4151067.1"/>
    </source>
</evidence>
<sequence>MDLLQIAITNITTTTPYLPVHTPLYLGYIAVIAAVLLFGSNLVPANKFPVGDGLAFQFFMCIGIWCTGWASGHFGWFGLISEKVEHPIMNYFGVACGCLSALMFINIRAIKTDALVVPERRPLLSHENIVHDTPSDLETQVNINAVRSTEAPVVEVINVNPTPPPTLKIRLIACILAIICGSLFGLIFTPSTYIQDHPEKYPNASKNGLHYAFSMYSGILLTSSVFFFVYTIVKRNRPQIYAESICPALVSGILWGIAQAAFLISNSILSQAITFPLVVIGVGSVATLWSIFYFKEIFGMRNYLFVFLGMCLSITASVLIVLSKPKQ</sequence>
<evidence type="ECO:0000256" key="4">
    <source>
        <dbReference type="ARBA" id="ARBA00022989"/>
    </source>
</evidence>
<dbReference type="Proteomes" id="UP000677228">
    <property type="component" value="Unassembled WGS sequence"/>
</dbReference>
<keyword evidence="3 6" id="KW-0812">Transmembrane</keyword>
<feature type="transmembrane region" description="Helical" evidence="6">
    <location>
        <begin position="240"/>
        <end position="262"/>
    </location>
</feature>
<reference evidence="7" key="1">
    <citation type="submission" date="2021-02" db="EMBL/GenBank/DDBJ databases">
        <authorList>
            <person name="Nowell W R."/>
        </authorList>
    </citation>
    <scope>NUCLEOTIDE SEQUENCE</scope>
</reference>
<feature type="transmembrane region" description="Helical" evidence="6">
    <location>
        <begin position="25"/>
        <end position="43"/>
    </location>
</feature>
<evidence type="ECO:0000256" key="2">
    <source>
        <dbReference type="ARBA" id="ARBA00005731"/>
    </source>
</evidence>
<dbReference type="GO" id="GO:0015144">
    <property type="term" value="F:carbohydrate transmembrane transporter activity"/>
    <property type="evidence" value="ECO:0007669"/>
    <property type="project" value="InterPro"/>
</dbReference>
<name>A0A8S2EY02_9BILA</name>
<evidence type="ECO:0000256" key="5">
    <source>
        <dbReference type="ARBA" id="ARBA00023136"/>
    </source>
</evidence>
<feature type="transmembrane region" description="Helical" evidence="6">
    <location>
        <begin position="171"/>
        <end position="193"/>
    </location>
</feature>
<feature type="transmembrane region" description="Helical" evidence="6">
    <location>
        <begin position="213"/>
        <end position="233"/>
    </location>
</feature>